<evidence type="ECO:0000313" key="1">
    <source>
        <dbReference type="EMBL" id="OCQ51413.1"/>
    </source>
</evidence>
<protein>
    <submittedName>
        <fullName evidence="1">Uncharacterized protein</fullName>
    </submittedName>
</protein>
<comment type="caution">
    <text evidence="1">The sequence shown here is derived from an EMBL/GenBank/DDBJ whole genome shotgun (WGS) entry which is preliminary data.</text>
</comment>
<keyword evidence="2" id="KW-1185">Reference proteome</keyword>
<organism evidence="1 2">
    <name type="scientific">Photorhabdus australis subsp. thailandensis</name>
    <dbReference type="NCBI Taxonomy" id="2805096"/>
    <lineage>
        <taxon>Bacteria</taxon>
        <taxon>Pseudomonadati</taxon>
        <taxon>Pseudomonadota</taxon>
        <taxon>Gammaproteobacteria</taxon>
        <taxon>Enterobacterales</taxon>
        <taxon>Morganellaceae</taxon>
        <taxon>Photorhabdus</taxon>
    </lineage>
</organism>
<proteinExistence type="predicted"/>
<reference evidence="1 2" key="1">
    <citation type="submission" date="2015-12" db="EMBL/GenBank/DDBJ databases">
        <title>Genome comparisons provide insights into the role of secondary metabolites in the pathogenic phase of the Photorhabdus life cycle.</title>
        <authorList>
            <person name="Tobias N.J."/>
            <person name="Mishra B."/>
            <person name="Gupta D.K."/>
            <person name="Thines M."/>
            <person name="Stinear T.P."/>
            <person name="Bode H.B."/>
        </authorList>
    </citation>
    <scope>NUCLEOTIDE SEQUENCE [LARGE SCALE GENOMIC DNA]</scope>
    <source>
        <strain evidence="1 2">PB68.1</strain>
    </source>
</reference>
<name>A0A1C0U0G3_9GAMM</name>
<dbReference type="EMBL" id="LOMY01000136">
    <property type="protein sequence ID" value="OCQ51413.1"/>
    <property type="molecule type" value="Genomic_DNA"/>
</dbReference>
<evidence type="ECO:0000313" key="2">
    <source>
        <dbReference type="Proteomes" id="UP000093476"/>
    </source>
</evidence>
<gene>
    <name evidence="1" type="ORF">Ppb6_03414</name>
</gene>
<accession>A0A1C0U0G3</accession>
<sequence>MFKKLEQVIVDTRDHKSIFSLIFFDYKKNNWINKIVTENSNQPFTVGRS</sequence>
<dbReference type="Proteomes" id="UP000093476">
    <property type="component" value="Unassembled WGS sequence"/>
</dbReference>
<dbReference type="AlphaFoldDB" id="A0A1C0U0G3"/>